<accession>A0ABN3BR20</accession>
<sequence>MRRWAVAHREHTRAPASVRAGAAAAGRAEAVRAGGRTSGSGPAGGDGGPGGVHRYGDRAPGDPYLPVSAPVTCVSDQEGPSRHLTG</sequence>
<protein>
    <submittedName>
        <fullName evidence="2">Uncharacterized protein</fullName>
    </submittedName>
</protein>
<organism evidence="2 3">
    <name type="scientific">Streptomyces bangladeshensis</name>
    <dbReference type="NCBI Taxonomy" id="295352"/>
    <lineage>
        <taxon>Bacteria</taxon>
        <taxon>Bacillati</taxon>
        <taxon>Actinomycetota</taxon>
        <taxon>Actinomycetes</taxon>
        <taxon>Kitasatosporales</taxon>
        <taxon>Streptomycetaceae</taxon>
        <taxon>Streptomyces</taxon>
    </lineage>
</organism>
<feature type="compositionally biased region" description="Low complexity" evidence="1">
    <location>
        <begin position="14"/>
        <end position="35"/>
    </location>
</feature>
<name>A0ABN3BR20_9ACTN</name>
<keyword evidence="3" id="KW-1185">Reference proteome</keyword>
<evidence type="ECO:0000313" key="2">
    <source>
        <dbReference type="EMBL" id="GAA2199375.1"/>
    </source>
</evidence>
<evidence type="ECO:0000313" key="3">
    <source>
        <dbReference type="Proteomes" id="UP001501391"/>
    </source>
</evidence>
<evidence type="ECO:0000256" key="1">
    <source>
        <dbReference type="SAM" id="MobiDB-lite"/>
    </source>
</evidence>
<proteinExistence type="predicted"/>
<gene>
    <name evidence="2" type="ORF">GCM10009787_46050</name>
</gene>
<comment type="caution">
    <text evidence="2">The sequence shown here is derived from an EMBL/GenBank/DDBJ whole genome shotgun (WGS) entry which is preliminary data.</text>
</comment>
<dbReference type="EMBL" id="BAAAOQ010000015">
    <property type="protein sequence ID" value="GAA2199375.1"/>
    <property type="molecule type" value="Genomic_DNA"/>
</dbReference>
<reference evidence="2 3" key="1">
    <citation type="journal article" date="2019" name="Int. J. Syst. Evol. Microbiol.">
        <title>The Global Catalogue of Microorganisms (GCM) 10K type strain sequencing project: providing services to taxonomists for standard genome sequencing and annotation.</title>
        <authorList>
            <consortium name="The Broad Institute Genomics Platform"/>
            <consortium name="The Broad Institute Genome Sequencing Center for Infectious Disease"/>
            <person name="Wu L."/>
            <person name="Ma J."/>
        </authorList>
    </citation>
    <scope>NUCLEOTIDE SEQUENCE [LARGE SCALE GENOMIC DNA]</scope>
    <source>
        <strain evidence="2 3">JCM 14924</strain>
    </source>
</reference>
<feature type="compositionally biased region" description="Gly residues" evidence="1">
    <location>
        <begin position="36"/>
        <end position="53"/>
    </location>
</feature>
<feature type="region of interest" description="Disordered" evidence="1">
    <location>
        <begin position="1"/>
        <end position="64"/>
    </location>
</feature>
<dbReference type="Proteomes" id="UP001501391">
    <property type="component" value="Unassembled WGS sequence"/>
</dbReference>